<proteinExistence type="predicted"/>
<evidence type="ECO:0000313" key="2">
    <source>
        <dbReference type="Proteomes" id="UP001139522"/>
    </source>
</evidence>
<name>A0ABT5WF66_9GAMM</name>
<keyword evidence="2" id="KW-1185">Reference proteome</keyword>
<evidence type="ECO:0000313" key="1">
    <source>
        <dbReference type="EMBL" id="MDE8603463.1"/>
    </source>
</evidence>
<evidence type="ECO:0008006" key="3">
    <source>
        <dbReference type="Google" id="ProtNLM"/>
    </source>
</evidence>
<reference evidence="1" key="1">
    <citation type="submission" date="2023-01" db="EMBL/GenBank/DDBJ databases">
        <title>Psychroserpens sp. MSW6 and Marinomonas sp. RSW2, isolated from seawater.</title>
        <authorList>
            <person name="Kristyanto S."/>
            <person name="Jung J."/>
            <person name="Kim J.M."/>
            <person name="Jeon C.O."/>
        </authorList>
    </citation>
    <scope>NUCLEOTIDE SEQUENCE</scope>
    <source>
        <strain evidence="1">RSW2</strain>
    </source>
</reference>
<gene>
    <name evidence="1" type="ORF">M3I01_011125</name>
</gene>
<sequence length="441" mass="48876">MIKSSKEYWLEFFDENPKADELADNIRFVGAQSKFSRPDWPLLLTPIMYTQSFVTEQTNNLSKLFKLIRQLPVKLFDSELIDFANAVGFTNTELHTLYNKQASNIGLYPCRWDIIHSSEGWKVVEVNVGGALGGFASDAIHALYDESIAQETSSDPLLKLSESWQSQYSHISRQIKKTLEQLNNPILVVVDDEKMFFDSPLIANSVASALAEKLNIEVQSIPHTGLQSICTQHEGQVLVFEIFGYNDVINSGISSYQTYFEGLVSNKIESTISPLSELFMSKAILALLKEATLGDLLNDSEIMLIDSLIPETYLVNQDTLAHLKSLDHSQWVLKAAVGYGGNNVICGWETDLNSWSAQLEVAAQTDTPLHIVQKRVVGIREPTISITPKGLYVECDQPVVLGIFMLEEEFGGGVIRQSLTGSGITSSTNQASVGVMRATQV</sequence>
<accession>A0ABT5WF66</accession>
<protein>
    <recommendedName>
        <fullName evidence="3">Circularly permuted type 2 ATP-grasp protein</fullName>
    </recommendedName>
</protein>
<dbReference type="EMBL" id="JAMZEG020000002">
    <property type="protein sequence ID" value="MDE8603463.1"/>
    <property type="molecule type" value="Genomic_DNA"/>
</dbReference>
<dbReference type="SUPFAM" id="SSF56059">
    <property type="entry name" value="Glutathione synthetase ATP-binding domain-like"/>
    <property type="match status" value="1"/>
</dbReference>
<dbReference type="RefSeq" id="WP_255895947.1">
    <property type="nucleotide sequence ID" value="NZ_JAMZEG020000002.1"/>
</dbReference>
<organism evidence="1 2">
    <name type="scientific">Marinomonas maritima</name>
    <dbReference type="NCBI Taxonomy" id="2940935"/>
    <lineage>
        <taxon>Bacteria</taxon>
        <taxon>Pseudomonadati</taxon>
        <taxon>Pseudomonadota</taxon>
        <taxon>Gammaproteobacteria</taxon>
        <taxon>Oceanospirillales</taxon>
        <taxon>Oceanospirillaceae</taxon>
        <taxon>Marinomonas</taxon>
    </lineage>
</organism>
<comment type="caution">
    <text evidence="1">The sequence shown here is derived from an EMBL/GenBank/DDBJ whole genome shotgun (WGS) entry which is preliminary data.</text>
</comment>
<dbReference type="Proteomes" id="UP001139522">
    <property type="component" value="Unassembled WGS sequence"/>
</dbReference>